<proteinExistence type="predicted"/>
<organism evidence="1 2">
    <name type="scientific">Natronolimnobius baerhuensis</name>
    <dbReference type="NCBI Taxonomy" id="253108"/>
    <lineage>
        <taxon>Archaea</taxon>
        <taxon>Methanobacteriati</taxon>
        <taxon>Methanobacteriota</taxon>
        <taxon>Stenosarchaea group</taxon>
        <taxon>Halobacteria</taxon>
        <taxon>Halobacteriales</taxon>
        <taxon>Natrialbaceae</taxon>
        <taxon>Natronolimnobius</taxon>
    </lineage>
</organism>
<protein>
    <submittedName>
        <fullName evidence="1">Uncharacterized protein</fullName>
    </submittedName>
</protein>
<dbReference type="EMBL" id="MWPH01000006">
    <property type="protein sequence ID" value="OVE82849.1"/>
    <property type="molecule type" value="Genomic_DNA"/>
</dbReference>
<keyword evidence="2" id="KW-1185">Reference proteome</keyword>
<sequence>MEFGGEETEYGPQTIGPSENWEVRRFDSEGELTIRVYVDEELIWDDTHEIPTPSGDRRSFAQVELLPDDEVRTLVKQELSKRISSASIDT</sequence>
<dbReference type="AlphaFoldDB" id="A0A202E3P1"/>
<evidence type="ECO:0000313" key="2">
    <source>
        <dbReference type="Proteomes" id="UP000196084"/>
    </source>
</evidence>
<reference evidence="1 2" key="1">
    <citation type="submission" date="2017-02" db="EMBL/GenBank/DDBJ databases">
        <title>Natronthermophilus aegyptiacus gen. nov.,sp. nov., an aerobic, extremely halophilic alkalithermophilic archaeon isolated from the athalassohaline Wadi An Natrun, Egypt.</title>
        <authorList>
            <person name="Zhao B."/>
        </authorList>
    </citation>
    <scope>NUCLEOTIDE SEQUENCE [LARGE SCALE GENOMIC DNA]</scope>
    <source>
        <strain evidence="1 2">CGMCC 1.3597</strain>
    </source>
</reference>
<evidence type="ECO:0000313" key="1">
    <source>
        <dbReference type="EMBL" id="OVE82849.1"/>
    </source>
</evidence>
<comment type="caution">
    <text evidence="1">The sequence shown here is derived from an EMBL/GenBank/DDBJ whole genome shotgun (WGS) entry which is preliminary data.</text>
</comment>
<name>A0A202E3P1_9EURY</name>
<dbReference type="Proteomes" id="UP000196084">
    <property type="component" value="Unassembled WGS sequence"/>
</dbReference>
<accession>A0A202E3P1</accession>
<gene>
    <name evidence="1" type="ORF">B2G88_18875</name>
</gene>